<evidence type="ECO:0000256" key="2">
    <source>
        <dbReference type="ARBA" id="ARBA00007617"/>
    </source>
</evidence>
<feature type="coiled-coil region" evidence="8">
    <location>
        <begin position="94"/>
        <end position="155"/>
    </location>
</feature>
<evidence type="ECO:0000256" key="1">
    <source>
        <dbReference type="ARBA" id="ARBA00004633"/>
    </source>
</evidence>
<dbReference type="InterPro" id="IPR009851">
    <property type="entry name" value="Mod_r"/>
</dbReference>
<dbReference type="AlphaFoldDB" id="A0AAV4DJ98"/>
<protein>
    <submittedName>
        <fullName evidence="11">Sodium-dependent dopamine transporter</fullName>
    </submittedName>
</protein>
<evidence type="ECO:0000256" key="9">
    <source>
        <dbReference type="SAM" id="MobiDB-lite"/>
    </source>
</evidence>
<feature type="domain" description="VPS37 C-terminal" evidence="10">
    <location>
        <begin position="112"/>
        <end position="200"/>
    </location>
</feature>
<comment type="subcellular location">
    <subcellularLocation>
        <location evidence="1">Late endosome membrane</location>
        <topology evidence="1">Peripheral membrane protein</topology>
    </subcellularLocation>
</comment>
<name>A0AAV4DJ98_9GAST</name>
<dbReference type="GO" id="GO:0006612">
    <property type="term" value="P:protein targeting to membrane"/>
    <property type="evidence" value="ECO:0007669"/>
    <property type="project" value="TreeGrafter"/>
</dbReference>
<gene>
    <name evidence="11" type="ORF">PoB_007076400</name>
</gene>
<accession>A0AAV4DJ98</accession>
<comment type="function">
    <text evidence="6">Component of the ESCRT-I complex, a regulator of vesicular trafficking process. Required for the sorting of endocytic ubiquitinated cargos into multivesicular bodies. May be involved in cell growth and differentiation.</text>
</comment>
<comment type="caution">
    <text evidence="11">The sequence shown here is derived from an EMBL/GenBank/DDBJ whole genome shotgun (WGS) entry which is preliminary data.</text>
</comment>
<sequence length="240" mass="26232">MYMYSDGPNQYSGGGGSSGGGNTDVMSQMNESQALAILQHLDKSDLEHLLNDDSKLKDLVDDLAQVRSLQSRHDDLVATNKSLAEYNLSLRPRLDDLKQTVATHYQRLNDLKTSLAEGKAKLDSLVGQRRLDTVLALLQTEAAETEEASEKLADKFCEDGNIDEFVGDFLTQRALAHQRRIKTERFAELIQQSSASATSAGLATSHAPSHNLYQNHSSSGPAPYPTSGGFGMPQPALFHR</sequence>
<keyword evidence="12" id="KW-1185">Reference proteome</keyword>
<evidence type="ECO:0000256" key="7">
    <source>
        <dbReference type="PROSITE-ProRule" id="PRU00646"/>
    </source>
</evidence>
<dbReference type="PANTHER" id="PTHR13678:SF27">
    <property type="entry name" value="LD45836P"/>
    <property type="match status" value="1"/>
</dbReference>
<dbReference type="GO" id="GO:0000813">
    <property type="term" value="C:ESCRT I complex"/>
    <property type="evidence" value="ECO:0007669"/>
    <property type="project" value="UniProtKB-ARBA"/>
</dbReference>
<feature type="region of interest" description="Disordered" evidence="9">
    <location>
        <begin position="1"/>
        <end position="26"/>
    </location>
</feature>
<dbReference type="Proteomes" id="UP000735302">
    <property type="component" value="Unassembled WGS sequence"/>
</dbReference>
<dbReference type="PANTHER" id="PTHR13678">
    <property type="entry name" value="VACUOLAR PROTEIN SORTING-ASSOCIATED PROTEIN 37"/>
    <property type="match status" value="1"/>
</dbReference>
<evidence type="ECO:0000256" key="8">
    <source>
        <dbReference type="SAM" id="Coils"/>
    </source>
</evidence>
<dbReference type="PROSITE" id="PS51314">
    <property type="entry name" value="VPS37_C"/>
    <property type="match status" value="1"/>
</dbReference>
<reference evidence="11 12" key="1">
    <citation type="journal article" date="2021" name="Elife">
        <title>Chloroplast acquisition without the gene transfer in kleptoplastic sea slugs, Plakobranchus ocellatus.</title>
        <authorList>
            <person name="Maeda T."/>
            <person name="Takahashi S."/>
            <person name="Yoshida T."/>
            <person name="Shimamura S."/>
            <person name="Takaki Y."/>
            <person name="Nagai Y."/>
            <person name="Toyoda A."/>
            <person name="Suzuki Y."/>
            <person name="Arimoto A."/>
            <person name="Ishii H."/>
            <person name="Satoh N."/>
            <person name="Nishiyama T."/>
            <person name="Hasebe M."/>
            <person name="Maruyama T."/>
            <person name="Minagawa J."/>
            <person name="Obokata J."/>
            <person name="Shigenobu S."/>
        </authorList>
    </citation>
    <scope>NUCLEOTIDE SEQUENCE [LARGE SCALE GENOMIC DNA]</scope>
</reference>
<keyword evidence="3 7" id="KW-0813">Transport</keyword>
<comment type="similarity">
    <text evidence="2">Belongs to the VPS37 family.</text>
</comment>
<evidence type="ECO:0000259" key="10">
    <source>
        <dbReference type="PROSITE" id="PS51314"/>
    </source>
</evidence>
<dbReference type="EMBL" id="BLXT01007949">
    <property type="protein sequence ID" value="GFO44259.1"/>
    <property type="molecule type" value="Genomic_DNA"/>
</dbReference>
<feature type="compositionally biased region" description="Polar residues" evidence="9">
    <location>
        <begin position="211"/>
        <end position="220"/>
    </location>
</feature>
<evidence type="ECO:0000313" key="11">
    <source>
        <dbReference type="EMBL" id="GFO44259.1"/>
    </source>
</evidence>
<dbReference type="GO" id="GO:0006623">
    <property type="term" value="P:protein targeting to vacuole"/>
    <property type="evidence" value="ECO:0007669"/>
    <property type="project" value="TreeGrafter"/>
</dbReference>
<proteinExistence type="inferred from homology"/>
<keyword evidence="4" id="KW-0967">Endosome</keyword>
<evidence type="ECO:0000313" key="12">
    <source>
        <dbReference type="Proteomes" id="UP000735302"/>
    </source>
</evidence>
<evidence type="ECO:0000256" key="4">
    <source>
        <dbReference type="ARBA" id="ARBA00022753"/>
    </source>
</evidence>
<dbReference type="GO" id="GO:0043162">
    <property type="term" value="P:ubiquitin-dependent protein catabolic process via the multivesicular body sorting pathway"/>
    <property type="evidence" value="ECO:0007669"/>
    <property type="project" value="TreeGrafter"/>
</dbReference>
<evidence type="ECO:0000256" key="6">
    <source>
        <dbReference type="ARBA" id="ARBA00025010"/>
    </source>
</evidence>
<keyword evidence="5 7" id="KW-0653">Protein transport</keyword>
<dbReference type="Pfam" id="PF07200">
    <property type="entry name" value="Mod_r"/>
    <property type="match status" value="1"/>
</dbReference>
<feature type="compositionally biased region" description="Gly residues" evidence="9">
    <location>
        <begin position="12"/>
        <end position="22"/>
    </location>
</feature>
<evidence type="ECO:0000256" key="3">
    <source>
        <dbReference type="ARBA" id="ARBA00022448"/>
    </source>
</evidence>
<keyword evidence="8" id="KW-0175">Coiled coil</keyword>
<dbReference type="GO" id="GO:0031902">
    <property type="term" value="C:late endosome membrane"/>
    <property type="evidence" value="ECO:0007669"/>
    <property type="project" value="UniProtKB-SubCell"/>
</dbReference>
<organism evidence="11 12">
    <name type="scientific">Plakobranchus ocellatus</name>
    <dbReference type="NCBI Taxonomy" id="259542"/>
    <lineage>
        <taxon>Eukaryota</taxon>
        <taxon>Metazoa</taxon>
        <taxon>Spiralia</taxon>
        <taxon>Lophotrochozoa</taxon>
        <taxon>Mollusca</taxon>
        <taxon>Gastropoda</taxon>
        <taxon>Heterobranchia</taxon>
        <taxon>Euthyneura</taxon>
        <taxon>Panpulmonata</taxon>
        <taxon>Sacoglossa</taxon>
        <taxon>Placobranchoidea</taxon>
        <taxon>Plakobranchidae</taxon>
        <taxon>Plakobranchus</taxon>
    </lineage>
</organism>
<feature type="region of interest" description="Disordered" evidence="9">
    <location>
        <begin position="200"/>
        <end position="240"/>
    </location>
</feature>
<evidence type="ECO:0000256" key="5">
    <source>
        <dbReference type="ARBA" id="ARBA00022927"/>
    </source>
</evidence>